<protein>
    <recommendedName>
        <fullName evidence="4">HutD protein</fullName>
    </recommendedName>
</protein>
<reference evidence="2 3" key="1">
    <citation type="submission" date="2017-02" db="EMBL/GenBank/DDBJ databases">
        <authorList>
            <person name="Varghese N."/>
            <person name="Submissions S."/>
        </authorList>
    </citation>
    <scope>NUCLEOTIDE SEQUENCE [LARGE SCALE GENOMIC DNA]</scope>
    <source>
        <strain evidence="2 3">VKM Ac-1787</strain>
    </source>
</reference>
<dbReference type="Proteomes" id="UP000190827">
    <property type="component" value="Unassembled WGS sequence"/>
</dbReference>
<keyword evidence="3" id="KW-1185">Reference proteome</keyword>
<accession>A0ABY1LNM1</accession>
<dbReference type="InterPro" id="IPR010282">
    <property type="entry name" value="Uncharacterised_HutD/Ves"/>
</dbReference>
<organism evidence="2 3">
    <name type="scientific">Plantibacter cousiniae</name>
    <name type="common">nom. nud.</name>
    <dbReference type="NCBI Taxonomy" id="199709"/>
    <lineage>
        <taxon>Bacteria</taxon>
        <taxon>Bacillati</taxon>
        <taxon>Actinomycetota</taxon>
        <taxon>Actinomycetes</taxon>
        <taxon>Micrococcales</taxon>
        <taxon>Microbacteriaceae</taxon>
        <taxon>Plantibacter</taxon>
    </lineage>
</organism>
<feature type="region of interest" description="Disordered" evidence="1">
    <location>
        <begin position="35"/>
        <end position="59"/>
    </location>
</feature>
<evidence type="ECO:0000313" key="3">
    <source>
        <dbReference type="Proteomes" id="UP000190827"/>
    </source>
</evidence>
<gene>
    <name evidence="2" type="ORF">SAMN06295973_2692</name>
</gene>
<evidence type="ECO:0000313" key="2">
    <source>
        <dbReference type="EMBL" id="SKC67362.1"/>
    </source>
</evidence>
<proteinExistence type="predicted"/>
<dbReference type="EMBL" id="FUZO01000002">
    <property type="protein sequence ID" value="SKC67362.1"/>
    <property type="molecule type" value="Genomic_DNA"/>
</dbReference>
<dbReference type="PANTHER" id="PTHR37943:SF1">
    <property type="entry name" value="PROTEIN VES"/>
    <property type="match status" value="1"/>
</dbReference>
<dbReference type="RefSeq" id="WP_079706457.1">
    <property type="nucleotide sequence ID" value="NZ_FUZO01000002.1"/>
</dbReference>
<evidence type="ECO:0008006" key="4">
    <source>
        <dbReference type="Google" id="ProtNLM"/>
    </source>
</evidence>
<name>A0ABY1LNM1_9MICO</name>
<dbReference type="PANTHER" id="PTHR37943">
    <property type="entry name" value="PROTEIN VES"/>
    <property type="match status" value="1"/>
</dbReference>
<sequence>MSGEADERAVVRLPASGHRSYRWRNGLGTAAEIAAEPVEAGNGGDGTATRDGRGDAPTGPGWTLSIATVDADVVFSSFPGVDRQLMALSVGGLGLLIDGEPVALDRWQVAAFDGASSVASTGVVGPTLDLNLMVSRDRFRGSLEVGVVDGSRLVTPTPGATTFVVFLDGVLSAEGPGLDPGALQRHDTIRLEAGTLSLTGDATIALAQVLPHS</sequence>
<dbReference type="SUPFAM" id="SSF51182">
    <property type="entry name" value="RmlC-like cupins"/>
    <property type="match status" value="1"/>
</dbReference>
<dbReference type="InterPro" id="IPR014710">
    <property type="entry name" value="RmlC-like_jellyroll"/>
</dbReference>
<evidence type="ECO:0000256" key="1">
    <source>
        <dbReference type="SAM" id="MobiDB-lite"/>
    </source>
</evidence>
<dbReference type="InterPro" id="IPR011051">
    <property type="entry name" value="RmlC_Cupin_sf"/>
</dbReference>
<dbReference type="Gene3D" id="2.60.120.10">
    <property type="entry name" value="Jelly Rolls"/>
    <property type="match status" value="1"/>
</dbReference>
<dbReference type="Pfam" id="PF05962">
    <property type="entry name" value="HutD"/>
    <property type="match status" value="1"/>
</dbReference>
<comment type="caution">
    <text evidence="2">The sequence shown here is derived from an EMBL/GenBank/DDBJ whole genome shotgun (WGS) entry which is preliminary data.</text>
</comment>